<protein>
    <recommendedName>
        <fullName evidence="4">Protein yellow</fullName>
    </recommendedName>
</protein>
<keyword evidence="6 8" id="KW-0732">Signal</keyword>
<comment type="similarity">
    <text evidence="3">Belongs to the major royal jelly protein family.</text>
</comment>
<dbReference type="InterPro" id="IPR011042">
    <property type="entry name" value="6-blade_b-propeller_TolB-like"/>
</dbReference>
<organism evidence="9">
    <name type="scientific">Photinus pyralis</name>
    <name type="common">Common eastern firefly</name>
    <name type="synonym">Lampyris pyralis</name>
    <dbReference type="NCBI Taxonomy" id="7054"/>
    <lineage>
        <taxon>Eukaryota</taxon>
        <taxon>Metazoa</taxon>
        <taxon>Ecdysozoa</taxon>
        <taxon>Arthropoda</taxon>
        <taxon>Hexapoda</taxon>
        <taxon>Insecta</taxon>
        <taxon>Pterygota</taxon>
        <taxon>Neoptera</taxon>
        <taxon>Endopterygota</taxon>
        <taxon>Coleoptera</taxon>
        <taxon>Polyphaga</taxon>
        <taxon>Elateriformia</taxon>
        <taxon>Elateroidea</taxon>
        <taxon>Lampyridae</taxon>
        <taxon>Lampyrinae</taxon>
        <taxon>Photinus</taxon>
    </lineage>
</organism>
<dbReference type="Pfam" id="PF03022">
    <property type="entry name" value="MRJP"/>
    <property type="match status" value="1"/>
</dbReference>
<sequence length="406" mass="46263">MQTFKLALLLCILLKGEVQAAKKLKEIFAWNYFDFAYPTDQDRYNAMLNGDYIPANGLPVGIEIWNNKMFVTLPRWKEGVPSTLNYVDLDRYDSKSPALIPFPDWKSNEAGNCNNALTSVDRVKVDRCDRLWVLDTGTTGIGANMKNPCPYALNVFDLKTSKRLRRYQLRPEDTNPNTFIANIEVDVGAKCEDAFAYMSDELGYGLIVYSWNQDTSWRFKHGFFFPDPLAGDFNVGGINFQWDDEGIFGMILSPLQQDGYRTLFFGPLASNREFAVSTQILNNASKVDDGYHDFVALEDRGPNSHVTARAMDDTGVMFYNLVDRNAVGCWNSVLPYKPEYMAVVDSDHEGLIFPVDIKVDRNRNLWVMSDRMPIFLIKGIDVNDVNFRIYVAPVENMIKNTVCGFY</sequence>
<dbReference type="EMBL" id="GEZM01073405">
    <property type="protein sequence ID" value="JAV65133.1"/>
    <property type="molecule type" value="Transcribed_RNA"/>
</dbReference>
<evidence type="ECO:0000256" key="3">
    <source>
        <dbReference type="ARBA" id="ARBA00009127"/>
    </source>
</evidence>
<dbReference type="Gene3D" id="2.120.10.30">
    <property type="entry name" value="TolB, C-terminal domain"/>
    <property type="match status" value="1"/>
</dbReference>
<dbReference type="PANTHER" id="PTHR10009:SF14">
    <property type="entry name" value="PROTEIN YELLOW"/>
    <property type="match status" value="1"/>
</dbReference>
<comment type="function">
    <text evidence="1">Controls the pigmentation pattern of the adult cuticle and larval mouth parts.</text>
</comment>
<evidence type="ECO:0000256" key="8">
    <source>
        <dbReference type="SAM" id="SignalP"/>
    </source>
</evidence>
<dbReference type="PANTHER" id="PTHR10009">
    <property type="entry name" value="PROTEIN YELLOW-RELATED"/>
    <property type="match status" value="1"/>
</dbReference>
<dbReference type="PRINTS" id="PR01366">
    <property type="entry name" value="ROYALJELLY"/>
</dbReference>
<evidence type="ECO:0000313" key="9">
    <source>
        <dbReference type="EMBL" id="JAV65133.1"/>
    </source>
</evidence>
<comment type="subcellular location">
    <subcellularLocation>
        <location evidence="2">Secreted</location>
    </subcellularLocation>
</comment>
<dbReference type="FunFam" id="2.120.10.30:FF:000046">
    <property type="entry name" value="Blast:Protein yellow"/>
    <property type="match status" value="1"/>
</dbReference>
<evidence type="ECO:0000256" key="7">
    <source>
        <dbReference type="ARBA" id="ARBA00023180"/>
    </source>
</evidence>
<evidence type="ECO:0000256" key="2">
    <source>
        <dbReference type="ARBA" id="ARBA00004613"/>
    </source>
</evidence>
<evidence type="ECO:0000256" key="1">
    <source>
        <dbReference type="ARBA" id="ARBA00002855"/>
    </source>
</evidence>
<evidence type="ECO:0000256" key="6">
    <source>
        <dbReference type="ARBA" id="ARBA00022729"/>
    </source>
</evidence>
<dbReference type="AlphaFoldDB" id="A0A1Y1KUR2"/>
<dbReference type="InterPro" id="IPR017996">
    <property type="entry name" value="MRJP/yellow-related"/>
</dbReference>
<reference evidence="9" key="1">
    <citation type="journal article" date="2016" name="Sci. Rep.">
        <title>Molecular characterization of firefly nuptial gifts: a multi-omics approach sheds light on postcopulatory sexual selection.</title>
        <authorList>
            <person name="Al-Wathiqui N."/>
            <person name="Fallon T.R."/>
            <person name="South A."/>
            <person name="Weng J.K."/>
            <person name="Lewis S.M."/>
        </authorList>
    </citation>
    <scope>NUCLEOTIDE SEQUENCE</scope>
</reference>
<feature type="signal peptide" evidence="8">
    <location>
        <begin position="1"/>
        <end position="20"/>
    </location>
</feature>
<dbReference type="GO" id="GO:0005576">
    <property type="term" value="C:extracellular region"/>
    <property type="evidence" value="ECO:0007669"/>
    <property type="project" value="UniProtKB-SubCell"/>
</dbReference>
<keyword evidence="5" id="KW-0964">Secreted</keyword>
<accession>A0A1Y1KUR2</accession>
<evidence type="ECO:0000256" key="5">
    <source>
        <dbReference type="ARBA" id="ARBA00022525"/>
    </source>
</evidence>
<keyword evidence="7" id="KW-0325">Glycoprotein</keyword>
<proteinExistence type="inferred from homology"/>
<name>A0A1Y1KUR2_PHOPY</name>
<feature type="chain" id="PRO_5012101294" description="Protein yellow" evidence="8">
    <location>
        <begin position="21"/>
        <end position="406"/>
    </location>
</feature>
<evidence type="ECO:0000256" key="4">
    <source>
        <dbReference type="ARBA" id="ARBA00014360"/>
    </source>
</evidence>